<keyword evidence="1" id="KW-0175">Coiled coil</keyword>
<evidence type="ECO:0000256" key="1">
    <source>
        <dbReference type="SAM" id="Coils"/>
    </source>
</evidence>
<gene>
    <name evidence="2" type="ORF">TUBRATIS_005540</name>
</gene>
<evidence type="ECO:0000313" key="2">
    <source>
        <dbReference type="EMBL" id="RVD92924.1"/>
    </source>
</evidence>
<feature type="coiled-coil region" evidence="1">
    <location>
        <begin position="110"/>
        <end position="140"/>
    </location>
</feature>
<dbReference type="Proteomes" id="UP000282876">
    <property type="component" value="Unassembled WGS sequence"/>
</dbReference>
<comment type="caution">
    <text evidence="2">The sequence shown here is derived from an EMBL/GenBank/DDBJ whole genome shotgun (WGS) entry which is preliminary data.</text>
</comment>
<keyword evidence="3" id="KW-1185">Reference proteome</keyword>
<proteinExistence type="predicted"/>
<dbReference type="OrthoDB" id="2188188at2759"/>
<accession>A0A437AP19</accession>
<sequence length="231" mass="27457">MQKDFFNDIKINYKPTKEKQITFTNSIDVEEFNTLESVCQKLGLPLIDKDPKNLLNFLKAFKSVCQKYSFNYNKIIDELIKNDKTIEEYNKLTKLSHKKEIELSYFFTILDFKEFNLKKLKNELMQLNKEKEIINKLNKNKNLLSGALIESKFVRNFVKEERIKEEIRNQQPSIIRDMFILIMDSHSITMSDLVKYLEVDRITALKIIFYFRDSGIILFDSANEIIKLNVK</sequence>
<dbReference type="EMBL" id="RCSS01000120">
    <property type="protein sequence ID" value="RVD92924.1"/>
    <property type="molecule type" value="Genomic_DNA"/>
</dbReference>
<protein>
    <submittedName>
        <fullName evidence="2">Uncharacterized protein</fullName>
    </submittedName>
</protein>
<dbReference type="AlphaFoldDB" id="A0A437AP19"/>
<organism evidence="2 3">
    <name type="scientific">Tubulinosema ratisbonensis</name>
    <dbReference type="NCBI Taxonomy" id="291195"/>
    <lineage>
        <taxon>Eukaryota</taxon>
        <taxon>Fungi</taxon>
        <taxon>Fungi incertae sedis</taxon>
        <taxon>Microsporidia</taxon>
        <taxon>Tubulinosematoidea</taxon>
        <taxon>Tubulinosematidae</taxon>
        <taxon>Tubulinosema</taxon>
    </lineage>
</organism>
<evidence type="ECO:0000313" key="3">
    <source>
        <dbReference type="Proteomes" id="UP000282876"/>
    </source>
</evidence>
<reference evidence="2 3" key="1">
    <citation type="submission" date="2018-10" db="EMBL/GenBank/DDBJ databases">
        <title>Draft genome sequence of the microsporidian Tubulinosema ratisbonensis.</title>
        <authorList>
            <person name="Polonais V."/>
            <person name="Peyretaillade E."/>
            <person name="Niehus S."/>
            <person name="Wawrzyniak I."/>
            <person name="Franchet A."/>
            <person name="Gaspin C."/>
            <person name="Reichstadt M."/>
            <person name="Belser C."/>
            <person name="Labadie K."/>
            <person name="Delbac F."/>
            <person name="Ferrandon D."/>
        </authorList>
    </citation>
    <scope>NUCLEOTIDE SEQUENCE [LARGE SCALE GENOMIC DNA]</scope>
    <source>
        <strain evidence="2 3">Franzen</strain>
    </source>
</reference>
<dbReference type="VEuPathDB" id="MicrosporidiaDB:TUBRATIS_005540"/>
<name>A0A437AP19_9MICR</name>